<comment type="caution">
    <text evidence="6">The sequence shown here is derived from an EMBL/GenBank/DDBJ whole genome shotgun (WGS) entry which is preliminary data.</text>
</comment>
<evidence type="ECO:0000313" key="7">
    <source>
        <dbReference type="Proteomes" id="UP000294914"/>
    </source>
</evidence>
<dbReference type="FunFam" id="3.30.70.270:FF:000001">
    <property type="entry name" value="Diguanylate cyclase domain protein"/>
    <property type="match status" value="1"/>
</dbReference>
<protein>
    <recommendedName>
        <fullName evidence="2">diguanylate cyclase</fullName>
        <ecNumber evidence="2">2.7.7.65</ecNumber>
    </recommendedName>
</protein>
<name>A0A4R8J0R2_9GAMM</name>
<dbReference type="PANTHER" id="PTHR45138">
    <property type="entry name" value="REGULATORY COMPONENTS OF SENSORY TRANSDUCTION SYSTEM"/>
    <property type="match status" value="1"/>
</dbReference>
<evidence type="ECO:0000259" key="5">
    <source>
        <dbReference type="PROSITE" id="PS50887"/>
    </source>
</evidence>
<feature type="transmembrane region" description="Helical" evidence="4">
    <location>
        <begin position="61"/>
        <end position="80"/>
    </location>
</feature>
<dbReference type="EC" id="2.7.7.65" evidence="2"/>
<evidence type="ECO:0000256" key="2">
    <source>
        <dbReference type="ARBA" id="ARBA00012528"/>
    </source>
</evidence>
<keyword evidence="7" id="KW-1185">Reference proteome</keyword>
<gene>
    <name evidence="6" type="ORF">EDC23_0118</name>
</gene>
<dbReference type="InterPro" id="IPR000160">
    <property type="entry name" value="GGDEF_dom"/>
</dbReference>
<dbReference type="RefSeq" id="WP_134080334.1">
    <property type="nucleotide sequence ID" value="NZ_SOQX01000001.1"/>
</dbReference>
<evidence type="ECO:0000256" key="4">
    <source>
        <dbReference type="SAM" id="Phobius"/>
    </source>
</evidence>
<evidence type="ECO:0000256" key="3">
    <source>
        <dbReference type="ARBA" id="ARBA00034247"/>
    </source>
</evidence>
<feature type="transmembrane region" description="Helical" evidence="4">
    <location>
        <begin position="210"/>
        <end position="234"/>
    </location>
</feature>
<feature type="transmembrane region" description="Helical" evidence="4">
    <location>
        <begin position="124"/>
        <end position="145"/>
    </location>
</feature>
<dbReference type="PROSITE" id="PS50887">
    <property type="entry name" value="GGDEF"/>
    <property type="match status" value="1"/>
</dbReference>
<dbReference type="InterPro" id="IPR029787">
    <property type="entry name" value="Nucleotide_cyclase"/>
</dbReference>
<sequence length="468" mass="51281">MKSTQTWQILLGVALLLFGVYVAIPYGTFASAIYVAASVFAATAVVFAVRHRAPFYPAAWLLLAYGLALCAIGHAIWYWLDLYGLEPFPSLADAFYLAAYPLFAASLWLLGGQNTRDDGALSDALIVGISATVLSWALLIAPYVYDPGLTLLQLLISAAYPVADLILLPLVLRLVFLHRTRLTAHRLLLVGWFAYFAADLLYAHGNSVGWYAPGGLTDGLWLIAYALFIAAAWHPSAAVEPDSRASRAELSGRRLLILGAASVLVPAVILVTAGTQFEIVRVAAIASILLFLLVMHRMAGLLRETHRQAEVLEGLSQIDPLTGAVNRRQLDYELKRELSRAVRRQTDLSIAFIDLDHFKQFNDTYGHQAGDSLLKEIVAVWHGVLRPTDVVARIGGEEFLVLFPDTNSNQAQIVSERLRNLMPHGQTFSAGLATLQPDESAENFIARADNAMYQAKSRGRNRVVFAVP</sequence>
<proteinExistence type="predicted"/>
<comment type="catalytic activity">
    <reaction evidence="3">
        <text>2 GTP = 3',3'-c-di-GMP + 2 diphosphate</text>
        <dbReference type="Rhea" id="RHEA:24898"/>
        <dbReference type="ChEBI" id="CHEBI:33019"/>
        <dbReference type="ChEBI" id="CHEBI:37565"/>
        <dbReference type="ChEBI" id="CHEBI:58805"/>
        <dbReference type="EC" id="2.7.7.65"/>
    </reaction>
</comment>
<dbReference type="GO" id="GO:0052621">
    <property type="term" value="F:diguanylate cyclase activity"/>
    <property type="evidence" value="ECO:0007669"/>
    <property type="project" value="UniProtKB-EC"/>
</dbReference>
<feature type="transmembrane region" description="Helical" evidence="4">
    <location>
        <begin position="151"/>
        <end position="175"/>
    </location>
</feature>
<dbReference type="SMART" id="SM00267">
    <property type="entry name" value="GGDEF"/>
    <property type="match status" value="1"/>
</dbReference>
<dbReference type="AlphaFoldDB" id="A0A4R8J0R2"/>
<dbReference type="Pfam" id="PF00990">
    <property type="entry name" value="GGDEF"/>
    <property type="match status" value="1"/>
</dbReference>
<dbReference type="NCBIfam" id="TIGR00254">
    <property type="entry name" value="GGDEF"/>
    <property type="match status" value="1"/>
</dbReference>
<dbReference type="Gene3D" id="3.30.70.270">
    <property type="match status" value="1"/>
</dbReference>
<dbReference type="OrthoDB" id="9803824at2"/>
<evidence type="ECO:0000313" key="6">
    <source>
        <dbReference type="EMBL" id="TDY03749.1"/>
    </source>
</evidence>
<feature type="transmembrane region" description="Helical" evidence="4">
    <location>
        <begin position="7"/>
        <end position="26"/>
    </location>
</feature>
<dbReference type="InterPro" id="IPR043128">
    <property type="entry name" value="Rev_trsase/Diguanyl_cyclase"/>
</dbReference>
<keyword evidence="4" id="KW-0812">Transmembrane</keyword>
<evidence type="ECO:0000256" key="1">
    <source>
        <dbReference type="ARBA" id="ARBA00001946"/>
    </source>
</evidence>
<dbReference type="Proteomes" id="UP000294914">
    <property type="component" value="Unassembled WGS sequence"/>
</dbReference>
<comment type="cofactor">
    <cofactor evidence="1">
        <name>Mg(2+)</name>
        <dbReference type="ChEBI" id="CHEBI:18420"/>
    </cofactor>
</comment>
<dbReference type="PANTHER" id="PTHR45138:SF9">
    <property type="entry name" value="DIGUANYLATE CYCLASE DGCM-RELATED"/>
    <property type="match status" value="1"/>
</dbReference>
<keyword evidence="4" id="KW-0472">Membrane</keyword>
<dbReference type="SUPFAM" id="SSF55073">
    <property type="entry name" value="Nucleotide cyclase"/>
    <property type="match status" value="1"/>
</dbReference>
<feature type="transmembrane region" description="Helical" evidence="4">
    <location>
        <begin position="32"/>
        <end position="49"/>
    </location>
</feature>
<feature type="transmembrane region" description="Helical" evidence="4">
    <location>
        <begin position="255"/>
        <end position="273"/>
    </location>
</feature>
<feature type="domain" description="GGDEF" evidence="5">
    <location>
        <begin position="346"/>
        <end position="468"/>
    </location>
</feature>
<feature type="transmembrane region" description="Helical" evidence="4">
    <location>
        <begin position="187"/>
        <end position="204"/>
    </location>
</feature>
<dbReference type="EMBL" id="SOQX01000001">
    <property type="protein sequence ID" value="TDY03749.1"/>
    <property type="molecule type" value="Genomic_DNA"/>
</dbReference>
<accession>A0A4R8J0R2</accession>
<feature type="transmembrane region" description="Helical" evidence="4">
    <location>
        <begin position="279"/>
        <end position="299"/>
    </location>
</feature>
<feature type="transmembrane region" description="Helical" evidence="4">
    <location>
        <begin position="95"/>
        <end position="112"/>
    </location>
</feature>
<reference evidence="6 7" key="1">
    <citation type="submission" date="2019-03" db="EMBL/GenBank/DDBJ databases">
        <title>Genomic Encyclopedia of Type Strains, Phase IV (KMG-IV): sequencing the most valuable type-strain genomes for metagenomic binning, comparative biology and taxonomic classification.</title>
        <authorList>
            <person name="Goeker M."/>
        </authorList>
    </citation>
    <scope>NUCLEOTIDE SEQUENCE [LARGE SCALE GENOMIC DNA]</scope>
    <source>
        <strain evidence="6 7">DSM 16326</strain>
    </source>
</reference>
<dbReference type="InterPro" id="IPR050469">
    <property type="entry name" value="Diguanylate_Cyclase"/>
</dbReference>
<organism evidence="6 7">
    <name type="scientific">Thiohalophilus thiocyanatoxydans</name>
    <dbReference type="NCBI Taxonomy" id="381308"/>
    <lineage>
        <taxon>Bacteria</taxon>
        <taxon>Pseudomonadati</taxon>
        <taxon>Pseudomonadota</taxon>
        <taxon>Gammaproteobacteria</taxon>
        <taxon>Thiohalomonadales</taxon>
        <taxon>Thiohalophilaceae</taxon>
        <taxon>Thiohalophilus</taxon>
    </lineage>
</organism>
<keyword evidence="4" id="KW-1133">Transmembrane helix</keyword>
<dbReference type="CDD" id="cd01949">
    <property type="entry name" value="GGDEF"/>
    <property type="match status" value="1"/>
</dbReference>